<dbReference type="EMBL" id="CP009403">
    <property type="protein sequence ID" value="AIO01712.1"/>
    <property type="molecule type" value="Genomic_DNA"/>
</dbReference>
<feature type="region of interest" description="Disordered" evidence="1">
    <location>
        <begin position="89"/>
        <end position="114"/>
    </location>
</feature>
<organism evidence="3 4">
    <name type="scientific">Leishmania panamensis</name>
    <dbReference type="NCBI Taxonomy" id="5679"/>
    <lineage>
        <taxon>Eukaryota</taxon>
        <taxon>Discoba</taxon>
        <taxon>Euglenozoa</taxon>
        <taxon>Kinetoplastea</taxon>
        <taxon>Metakinetoplastina</taxon>
        <taxon>Trypanosomatida</taxon>
        <taxon>Trypanosomatidae</taxon>
        <taxon>Leishmaniinae</taxon>
        <taxon>Leishmania</taxon>
        <taxon>Leishmania guyanensis species complex</taxon>
    </lineage>
</organism>
<reference evidence="3 4" key="1">
    <citation type="journal article" date="2015" name="Sci. Rep.">
        <title>The genome of Leishmania panamensis: insights into genomics of the L. (Viannia) subgenus.</title>
        <authorList>
            <person name="Llanes A."/>
            <person name="Restrepo C.M."/>
            <person name="Vecchio G.D."/>
            <person name="Anguizola F.J."/>
            <person name="Lleonart R."/>
        </authorList>
    </citation>
    <scope>NUCLEOTIDE SEQUENCE [LARGE SCALE GENOMIC DNA]</scope>
    <source>
        <strain evidence="3 4">MHOM/PA/94/PSC-1</strain>
    </source>
</reference>
<dbReference type="OrthoDB" id="273526at2759"/>
<dbReference type="VEuPathDB" id="TriTrypDB:LPAL13_340014300"/>
<dbReference type="VEuPathDB" id="TriTrypDB:LPMP_340860"/>
<gene>
    <name evidence="3" type="ORF">LPMP_340860</name>
</gene>
<evidence type="ECO:0008006" key="5">
    <source>
        <dbReference type="Google" id="ProtNLM"/>
    </source>
</evidence>
<keyword evidence="4" id="KW-1185">Reference proteome</keyword>
<evidence type="ECO:0000313" key="4">
    <source>
        <dbReference type="Proteomes" id="UP000063063"/>
    </source>
</evidence>
<dbReference type="AlphaFoldDB" id="A0A088SIS6"/>
<sequence length="241" mass="26705">MHKVSRVMTAAAAAPTVGTRPGWQALQQTRHSVQGSFMLSPLPSSSPLLRLSTSHLMTTTIFPWVQRYPHSLAIAVRLHAAPSGEAVVTSTSASASSPRTSSSSGNLGSDNGMCIDPRRLPNTIPGITQEELAARITQYHAQQAKLAREISAKALAHDVELMRRSMTPNSFAEYMVRLEKEQQAAVKEEAKMAAMSPVELHQYRQKKRRQAVRYEWYKTFLLLSSLAGSTVFLFSLFIFFK</sequence>
<dbReference type="RefSeq" id="XP_010702512.1">
    <property type="nucleotide sequence ID" value="XM_010704210.1"/>
</dbReference>
<evidence type="ECO:0000313" key="3">
    <source>
        <dbReference type="EMBL" id="AIO01712.1"/>
    </source>
</evidence>
<dbReference type="Proteomes" id="UP000063063">
    <property type="component" value="Chromosome 34"/>
</dbReference>
<dbReference type="KEGG" id="lpan:LPMP_340860"/>
<accession>A0A088SIS6</accession>
<evidence type="ECO:0000256" key="1">
    <source>
        <dbReference type="SAM" id="MobiDB-lite"/>
    </source>
</evidence>
<name>A0A088SIS6_LEIPA</name>
<keyword evidence="2" id="KW-0812">Transmembrane</keyword>
<evidence type="ECO:0000256" key="2">
    <source>
        <dbReference type="SAM" id="Phobius"/>
    </source>
</evidence>
<keyword evidence="2" id="KW-1133">Transmembrane helix</keyword>
<feature type="compositionally biased region" description="Low complexity" evidence="1">
    <location>
        <begin position="89"/>
        <end position="109"/>
    </location>
</feature>
<keyword evidence="2" id="KW-0472">Membrane</keyword>
<dbReference type="eggNOG" id="ENOG502SBCM">
    <property type="taxonomic scope" value="Eukaryota"/>
</dbReference>
<feature type="transmembrane region" description="Helical" evidence="2">
    <location>
        <begin position="216"/>
        <end position="240"/>
    </location>
</feature>
<protein>
    <recommendedName>
        <fullName evidence="5">Transmembrane protein</fullName>
    </recommendedName>
</protein>
<proteinExistence type="predicted"/>
<dbReference type="GeneID" id="22578590"/>